<dbReference type="FunCoup" id="A0A6I9UH75">
    <property type="interactions" value="1039"/>
</dbReference>
<dbReference type="GO" id="GO:0005737">
    <property type="term" value="C:cytoplasm"/>
    <property type="evidence" value="ECO:0007669"/>
    <property type="project" value="UniProtKB-SubCell"/>
</dbReference>
<dbReference type="GO" id="GO:0006355">
    <property type="term" value="P:regulation of DNA-templated transcription"/>
    <property type="evidence" value="ECO:0007669"/>
    <property type="project" value="InterPro"/>
</dbReference>
<keyword evidence="6" id="KW-0832">Ubl conjugation</keyword>
<keyword evidence="13" id="KW-1185">Reference proteome</keyword>
<feature type="compositionally biased region" description="Basic and acidic residues" evidence="11">
    <location>
        <begin position="260"/>
        <end position="290"/>
    </location>
</feature>
<evidence type="ECO:0000256" key="5">
    <source>
        <dbReference type="ARBA" id="ARBA00022553"/>
    </source>
</evidence>
<feature type="compositionally biased region" description="Polar residues" evidence="11">
    <location>
        <begin position="226"/>
        <end position="238"/>
    </location>
</feature>
<evidence type="ECO:0000256" key="8">
    <source>
        <dbReference type="ARBA" id="ARBA00023163"/>
    </source>
</evidence>
<dbReference type="InterPro" id="IPR018866">
    <property type="entry name" value="Znf-4CXXC_R1"/>
</dbReference>
<name>A0A6I9UH75_SESIN</name>
<dbReference type="PROSITE" id="PS50827">
    <property type="entry name" value="DDT"/>
    <property type="match status" value="1"/>
</dbReference>
<evidence type="ECO:0000256" key="3">
    <source>
        <dbReference type="ARBA" id="ARBA00022490"/>
    </source>
</evidence>
<evidence type="ECO:0000256" key="11">
    <source>
        <dbReference type="SAM" id="MobiDB-lite"/>
    </source>
</evidence>
<feature type="coiled-coil region" evidence="10">
    <location>
        <begin position="515"/>
        <end position="549"/>
    </location>
</feature>
<keyword evidence="4" id="KW-1017">Isopeptide bond</keyword>
<reference evidence="14" key="1">
    <citation type="submission" date="2025-08" db="UniProtKB">
        <authorList>
            <consortium name="RefSeq"/>
        </authorList>
    </citation>
    <scope>IDENTIFICATION</scope>
</reference>
<feature type="domain" description="DDT" evidence="12">
    <location>
        <begin position="382"/>
        <end position="447"/>
    </location>
</feature>
<evidence type="ECO:0000256" key="10">
    <source>
        <dbReference type="SAM" id="Coils"/>
    </source>
</evidence>
<dbReference type="PANTHER" id="PTHR31169">
    <property type="entry name" value="OS05G0300700 PROTEIN"/>
    <property type="match status" value="1"/>
</dbReference>
<keyword evidence="10" id="KW-0175">Coiled coil</keyword>
<dbReference type="Proteomes" id="UP000504604">
    <property type="component" value="Linkage group LG15"/>
</dbReference>
<dbReference type="OrthoDB" id="298344at2759"/>
<dbReference type="AlphaFoldDB" id="A0A6I9UH75"/>
<keyword evidence="5" id="KW-0597">Phosphoprotein</keyword>
<organism evidence="13 14">
    <name type="scientific">Sesamum indicum</name>
    <name type="common">Oriental sesame</name>
    <name type="synonym">Sesamum orientale</name>
    <dbReference type="NCBI Taxonomy" id="4182"/>
    <lineage>
        <taxon>Eukaryota</taxon>
        <taxon>Viridiplantae</taxon>
        <taxon>Streptophyta</taxon>
        <taxon>Embryophyta</taxon>
        <taxon>Tracheophyta</taxon>
        <taxon>Spermatophyta</taxon>
        <taxon>Magnoliopsida</taxon>
        <taxon>eudicotyledons</taxon>
        <taxon>Gunneridae</taxon>
        <taxon>Pentapetalae</taxon>
        <taxon>asterids</taxon>
        <taxon>lamiids</taxon>
        <taxon>Lamiales</taxon>
        <taxon>Pedaliaceae</taxon>
        <taxon>Sesamum</taxon>
    </lineage>
</organism>
<dbReference type="InParanoid" id="A0A6I9UH75"/>
<dbReference type="GO" id="GO:0005634">
    <property type="term" value="C:nucleus"/>
    <property type="evidence" value="ECO:0007669"/>
    <property type="project" value="UniProtKB-SubCell"/>
</dbReference>
<feature type="compositionally biased region" description="Polar residues" evidence="11">
    <location>
        <begin position="195"/>
        <end position="204"/>
    </location>
</feature>
<dbReference type="InterPro" id="IPR040221">
    <property type="entry name" value="CDCA7/CDA7L"/>
</dbReference>
<dbReference type="InterPro" id="IPR018501">
    <property type="entry name" value="DDT_dom"/>
</dbReference>
<evidence type="ECO:0000256" key="7">
    <source>
        <dbReference type="ARBA" id="ARBA00023015"/>
    </source>
</evidence>
<evidence type="ECO:0000259" key="12">
    <source>
        <dbReference type="PROSITE" id="PS50827"/>
    </source>
</evidence>
<evidence type="ECO:0000256" key="1">
    <source>
        <dbReference type="ARBA" id="ARBA00004123"/>
    </source>
</evidence>
<keyword evidence="9" id="KW-0539">Nucleus</keyword>
<protein>
    <submittedName>
        <fullName evidence="14">Uncharacterized protein LOC105177954</fullName>
    </submittedName>
</protein>
<dbReference type="KEGG" id="sind:105177954"/>
<keyword evidence="3" id="KW-0963">Cytoplasm</keyword>
<feature type="compositionally biased region" description="Basic and acidic residues" evidence="11">
    <location>
        <begin position="207"/>
        <end position="225"/>
    </location>
</feature>
<evidence type="ECO:0000256" key="2">
    <source>
        <dbReference type="ARBA" id="ARBA00004496"/>
    </source>
</evidence>
<sequence length="673" mass="74258">MAVDAAVGNVILSSPAKGDKSPGVGVVGGRIHDPANGRTCHQCRQKIKDSVAVCKNQRNNKPCTIKLCRRCLLNRYGEKVEEVAALGEWSCPKCRGICNCSVCMKKRGHQPTGILITTAKETGFSSVSEMLLKGAQFFNHEKVGADMVASFKKDVVFSPRKRGKENSFNGKVDANLPNSVDKDSKKVKGVLNGNLEDNTSSEVINQDVDREEREQEGLEDIHDNSRNAGVLSNETGSCVSEKRTKKKKRKRLGEMGNSKNDQENLEEKKPKKSRRDGLEENDDSNKKDLTLARGTRPRQLKVSDKMSNQEAVNNGSELVENAKGGITFTRLDRLGTFENDKGKEEEGSNTANTKNFLKHQTADIPLPVGTELTSVAGIDVRAEDAGNALQFLEFCSVFGKILHVRKGQPEYVLQDLLHGRTARRGKFSLTVQFHMHLLSVLQTEGDECATLSPTYGKNSWFNMLKKCLSGAQSVLKALGLDSLQNAVDYETLDASEKLRVLNLLCDEVLRTKKMRNWIEDQNTELAEKVKEAKQKVLAAQDKEKSLKQKMKDDIAKAIIAKDGAPLSISEHEAVVSHIKSEAAEAHAEVLESKSMLLNGNQTSDAVRIQPVFVGHGGHVYWKLSCSGKTDVLHQSVGKGDALTLDEKWFSLDADAKETIEKHINSLRGKKLRV</sequence>
<evidence type="ECO:0000256" key="6">
    <source>
        <dbReference type="ARBA" id="ARBA00022843"/>
    </source>
</evidence>
<dbReference type="RefSeq" id="XP_011099570.1">
    <property type="nucleotide sequence ID" value="XM_011101268.2"/>
</dbReference>
<keyword evidence="8" id="KW-0804">Transcription</keyword>
<evidence type="ECO:0000313" key="13">
    <source>
        <dbReference type="Proteomes" id="UP000504604"/>
    </source>
</evidence>
<feature type="region of interest" description="Disordered" evidence="11">
    <location>
        <begin position="162"/>
        <end position="311"/>
    </location>
</feature>
<dbReference type="PANTHER" id="PTHR31169:SF8">
    <property type="entry name" value="ZINC-FINGER DOMAIN OF MONOAMINE-OXIDASE A REPRESSOR R1 PROTEIN"/>
    <property type="match status" value="1"/>
</dbReference>
<keyword evidence="7" id="KW-0805">Transcription regulation</keyword>
<dbReference type="Pfam" id="PF10497">
    <property type="entry name" value="zf-4CXXC_R1"/>
    <property type="match status" value="1"/>
</dbReference>
<evidence type="ECO:0000313" key="14">
    <source>
        <dbReference type="RefSeq" id="XP_011099570.1"/>
    </source>
</evidence>
<comment type="subcellular location">
    <subcellularLocation>
        <location evidence="2">Cytoplasm</location>
    </subcellularLocation>
    <subcellularLocation>
        <location evidence="1">Nucleus</location>
    </subcellularLocation>
</comment>
<proteinExistence type="predicted"/>
<gene>
    <name evidence="14" type="primary">LOC105177954</name>
</gene>
<accession>A0A6I9UH75</accession>
<dbReference type="GeneID" id="105177954"/>
<evidence type="ECO:0000256" key="4">
    <source>
        <dbReference type="ARBA" id="ARBA00022499"/>
    </source>
</evidence>
<evidence type="ECO:0000256" key="9">
    <source>
        <dbReference type="ARBA" id="ARBA00023242"/>
    </source>
</evidence>
<dbReference type="SMART" id="SM00571">
    <property type="entry name" value="DDT"/>
    <property type="match status" value="1"/>
</dbReference>